<dbReference type="Pfam" id="PF02585">
    <property type="entry name" value="PIG-L"/>
    <property type="match status" value="1"/>
</dbReference>
<dbReference type="InterPro" id="IPR003737">
    <property type="entry name" value="GlcNAc_PI_deacetylase-related"/>
</dbReference>
<dbReference type="PANTHER" id="PTHR12993:SF29">
    <property type="entry name" value="BLR3841 PROTEIN"/>
    <property type="match status" value="1"/>
</dbReference>
<proteinExistence type="predicted"/>
<name>A0A2W5TDK3_9BACT</name>
<accession>A0A2W5TDK3</accession>
<dbReference type="PANTHER" id="PTHR12993">
    <property type="entry name" value="N-ACETYLGLUCOSAMINYL-PHOSPHATIDYLINOSITOL DE-N-ACETYLASE-RELATED"/>
    <property type="match status" value="1"/>
</dbReference>
<dbReference type="InterPro" id="IPR024078">
    <property type="entry name" value="LmbE-like_dom_sf"/>
</dbReference>
<dbReference type="EMBL" id="QFQP01000009">
    <property type="protein sequence ID" value="PZR13589.1"/>
    <property type="molecule type" value="Genomic_DNA"/>
</dbReference>
<dbReference type="SUPFAM" id="SSF102588">
    <property type="entry name" value="LmbE-like"/>
    <property type="match status" value="1"/>
</dbReference>
<organism evidence="1 2">
    <name type="scientific">Archangium gephyra</name>
    <dbReference type="NCBI Taxonomy" id="48"/>
    <lineage>
        <taxon>Bacteria</taxon>
        <taxon>Pseudomonadati</taxon>
        <taxon>Myxococcota</taxon>
        <taxon>Myxococcia</taxon>
        <taxon>Myxococcales</taxon>
        <taxon>Cystobacterineae</taxon>
        <taxon>Archangiaceae</taxon>
        <taxon>Archangium</taxon>
    </lineage>
</organism>
<comment type="caution">
    <text evidence="1">The sequence shown here is derived from an EMBL/GenBank/DDBJ whole genome shotgun (WGS) entry which is preliminary data.</text>
</comment>
<dbReference type="GO" id="GO:0016811">
    <property type="term" value="F:hydrolase activity, acting on carbon-nitrogen (but not peptide) bonds, in linear amides"/>
    <property type="evidence" value="ECO:0007669"/>
    <property type="project" value="TreeGrafter"/>
</dbReference>
<sequence length="362" mass="40070">MLALLMLTGCAHRRDLLVIAPHPDDEALMASGYMAKARAEGRSVSVIIITNGDFTCERDGYLREAESVRALESLGVTDVHFLGYPDGALARLGTRALDPLEHRDPTGECVARTGTYADRSEGRLDEHTARTGAPGEWTAEALTDDLVALLGRLRPREVVLPHAIDDHPDHAATYIFFRRALDRLELGVPVPQRVLRSVVHAGRCWPSDCKTNYTPALPMPPLPKALAGYAPSVRLKIDADAKLRVINTYVSQSPVDMEADWLASFARTDEVFWPETYESEDGHWVQSPDAGEATMLEVPASWNGYDFTETGVQLEGRTIRSWLPTKEIYVRREKVGAFYEWSAWGHEGFIAGWIASSPSTSP</sequence>
<dbReference type="AlphaFoldDB" id="A0A2W5TDK3"/>
<gene>
    <name evidence="1" type="ORF">DI536_12635</name>
</gene>
<dbReference type="Gene3D" id="3.40.50.10320">
    <property type="entry name" value="LmbE-like"/>
    <property type="match status" value="1"/>
</dbReference>
<evidence type="ECO:0008006" key="3">
    <source>
        <dbReference type="Google" id="ProtNLM"/>
    </source>
</evidence>
<dbReference type="Proteomes" id="UP000249061">
    <property type="component" value="Unassembled WGS sequence"/>
</dbReference>
<protein>
    <recommendedName>
        <fullName evidence="3">PIG-L family deacetylase</fullName>
    </recommendedName>
</protein>
<evidence type="ECO:0000313" key="1">
    <source>
        <dbReference type="EMBL" id="PZR13589.1"/>
    </source>
</evidence>
<evidence type="ECO:0000313" key="2">
    <source>
        <dbReference type="Proteomes" id="UP000249061"/>
    </source>
</evidence>
<reference evidence="1 2" key="1">
    <citation type="submission" date="2017-08" db="EMBL/GenBank/DDBJ databases">
        <title>Infants hospitalized years apart are colonized by the same room-sourced microbial strains.</title>
        <authorList>
            <person name="Brooks B."/>
            <person name="Olm M.R."/>
            <person name="Firek B.A."/>
            <person name="Baker R."/>
            <person name="Thomas B.C."/>
            <person name="Morowitz M.J."/>
            <person name="Banfield J.F."/>
        </authorList>
    </citation>
    <scope>NUCLEOTIDE SEQUENCE [LARGE SCALE GENOMIC DNA]</scope>
    <source>
        <strain evidence="1">S2_003_000_R2_14</strain>
    </source>
</reference>